<sequence length="717" mass="79684">MSSNAAIPPDPVLHRPHADEQHPEYGYHVRVATDPEGGPTTISRNRNIQLNWESLPLSARNMFAELAGSHDVNRYQILVESTLTNWAEKMSPGHPNRLPDGNPTYLQDDVLPVIKAYVNRVPKPGVSGSPIPPALPMPELEALDYLHHHQALPYQQGDYGELFNELPDGFVWHPVWTLVGVRALDHRTLFEFRAYKHFWAIHKDEKSIREISTKDDPTWEVSIFRPDCEIDFTGIVPGGFHNMMVPPTGAELRRKLNDAQKKQPGRRPKSTHTPALYVRYANNTATVLADHHNDPDIFDGDGIPRLREVLRVPFQHHSDTEKFLSSFTKITRATINRLPTLLHTRAAAEIVAAEEKARQAGDTEYDTAAEIAAQFVNAVENKARALGSENPVEAANEAMRTLQQQMYIPELEANRTGIASTSLSQQQAIGTMGKLQLDASDLSAIDAKIKQLMLEQENPRQLPSVSKLTGAAYSSDLSAMKTPVVGTVVFSKDSSGKIGAKSATVELPIANEPKPAPHGLPGAYFASSTNRHVLMKNLLSSDDPDYIPSTGPGARSWMTLKEEKRDHPIKLRSNIIEESAKEHIKQMAVITLQQTIYFYLIIGERLKRKKIPVTAAEASCHAKVTEILQHGQRVTIEYLTGNGKAAGKATHYIRATGVARDYDQPMESDRKANAIGISKFHVALNEDEQAAYWRVMADTKDFWAHSATCGCKSPLLR</sequence>
<keyword evidence="2" id="KW-1185">Reference proteome</keyword>
<gene>
    <name evidence="1" type="ORF">DRE_04040</name>
</gene>
<dbReference type="EMBL" id="KI966415">
    <property type="protein sequence ID" value="EWC46795.1"/>
    <property type="molecule type" value="Genomic_DNA"/>
</dbReference>
<dbReference type="Proteomes" id="UP000024837">
    <property type="component" value="Unassembled WGS sequence"/>
</dbReference>
<dbReference type="AlphaFoldDB" id="W7ICG3"/>
<accession>W7ICG3</accession>
<proteinExistence type="predicted"/>
<protein>
    <submittedName>
        <fullName evidence="1">Uncharacterized protein</fullName>
    </submittedName>
</protein>
<evidence type="ECO:0000313" key="2">
    <source>
        <dbReference type="Proteomes" id="UP000024837"/>
    </source>
</evidence>
<organism evidence="1 2">
    <name type="scientific">Drechslerella stenobrocha 248</name>
    <dbReference type="NCBI Taxonomy" id="1043628"/>
    <lineage>
        <taxon>Eukaryota</taxon>
        <taxon>Fungi</taxon>
        <taxon>Dikarya</taxon>
        <taxon>Ascomycota</taxon>
        <taxon>Pezizomycotina</taxon>
        <taxon>Orbiliomycetes</taxon>
        <taxon>Orbiliales</taxon>
        <taxon>Orbiliaceae</taxon>
        <taxon>Drechslerella</taxon>
    </lineage>
</organism>
<dbReference type="HOGENOM" id="CLU_385427_0_0_1"/>
<reference evidence="1 2" key="1">
    <citation type="submission" date="2013-05" db="EMBL/GenBank/DDBJ databases">
        <title>Drechslerella stenobrocha genome reveals carnivorous origination and mechanical trapping mechanism of predatory fungi.</title>
        <authorList>
            <person name="Liu X."/>
            <person name="Zhang W."/>
            <person name="Liu K."/>
        </authorList>
    </citation>
    <scope>NUCLEOTIDE SEQUENCE [LARGE SCALE GENOMIC DNA]</scope>
    <source>
        <strain evidence="1 2">248</strain>
    </source>
</reference>
<name>W7ICG3_9PEZI</name>
<evidence type="ECO:0000313" key="1">
    <source>
        <dbReference type="EMBL" id="EWC46795.1"/>
    </source>
</evidence>
<dbReference type="OrthoDB" id="5396924at2759"/>